<dbReference type="InParanoid" id="G2YWH2"/>
<evidence type="ECO:0000313" key="2">
    <source>
        <dbReference type="Proteomes" id="UP000008177"/>
    </source>
</evidence>
<gene>
    <name evidence="1" type="ORF">BofuT4_uP151020.1</name>
</gene>
<accession>G2YWH2</accession>
<organism evidence="1 2">
    <name type="scientific">Botryotinia fuckeliana (strain T4)</name>
    <name type="common">Noble rot fungus</name>
    <name type="synonym">Botrytis cinerea</name>
    <dbReference type="NCBI Taxonomy" id="999810"/>
    <lineage>
        <taxon>Eukaryota</taxon>
        <taxon>Fungi</taxon>
        <taxon>Dikarya</taxon>
        <taxon>Ascomycota</taxon>
        <taxon>Pezizomycotina</taxon>
        <taxon>Leotiomycetes</taxon>
        <taxon>Helotiales</taxon>
        <taxon>Sclerotiniaceae</taxon>
        <taxon>Botrytis</taxon>
    </lineage>
</organism>
<name>G2YWH2_BOTF4</name>
<protein>
    <submittedName>
        <fullName evidence="1">Uncharacterized protein</fullName>
    </submittedName>
</protein>
<proteinExistence type="predicted"/>
<dbReference type="AlphaFoldDB" id="G2YWH2"/>
<sequence length="51" mass="5799">MPQKATPTLCDLGVTIQRNLILVDSKNKNSRRPRSVQENQFPTIESITLVF</sequence>
<dbReference type="Proteomes" id="UP000008177">
    <property type="component" value="Unplaced contigs"/>
</dbReference>
<evidence type="ECO:0000313" key="1">
    <source>
        <dbReference type="EMBL" id="CCD55970.1"/>
    </source>
</evidence>
<dbReference type="HOGENOM" id="CLU_3106136_0_0_1"/>
<dbReference type="EMBL" id="FQ790358">
    <property type="protein sequence ID" value="CCD55970.1"/>
    <property type="molecule type" value="Genomic_DNA"/>
</dbReference>
<reference evidence="2" key="1">
    <citation type="journal article" date="2011" name="PLoS Genet.">
        <title>Genomic analysis of the necrotrophic fungal pathogens Sclerotinia sclerotiorum and Botrytis cinerea.</title>
        <authorList>
            <person name="Amselem J."/>
            <person name="Cuomo C.A."/>
            <person name="van Kan J.A."/>
            <person name="Viaud M."/>
            <person name="Benito E.P."/>
            <person name="Couloux A."/>
            <person name="Coutinho P.M."/>
            <person name="de Vries R.P."/>
            <person name="Dyer P.S."/>
            <person name="Fillinger S."/>
            <person name="Fournier E."/>
            <person name="Gout L."/>
            <person name="Hahn M."/>
            <person name="Kohn L."/>
            <person name="Lapalu N."/>
            <person name="Plummer K.M."/>
            <person name="Pradier J.M."/>
            <person name="Quevillon E."/>
            <person name="Sharon A."/>
            <person name="Simon A."/>
            <person name="ten Have A."/>
            <person name="Tudzynski B."/>
            <person name="Tudzynski P."/>
            <person name="Wincker P."/>
            <person name="Andrew M."/>
            <person name="Anthouard V."/>
            <person name="Beever R.E."/>
            <person name="Beffa R."/>
            <person name="Benoit I."/>
            <person name="Bouzid O."/>
            <person name="Brault B."/>
            <person name="Chen Z."/>
            <person name="Choquer M."/>
            <person name="Collemare J."/>
            <person name="Cotton P."/>
            <person name="Danchin E.G."/>
            <person name="Da Silva C."/>
            <person name="Gautier A."/>
            <person name="Giraud C."/>
            <person name="Giraud T."/>
            <person name="Gonzalez C."/>
            <person name="Grossetete S."/>
            <person name="Guldener U."/>
            <person name="Henrissat B."/>
            <person name="Howlett B.J."/>
            <person name="Kodira C."/>
            <person name="Kretschmer M."/>
            <person name="Lappartient A."/>
            <person name="Leroch M."/>
            <person name="Levis C."/>
            <person name="Mauceli E."/>
            <person name="Neuveglise C."/>
            <person name="Oeser B."/>
            <person name="Pearson M."/>
            <person name="Poulain J."/>
            <person name="Poussereau N."/>
            <person name="Quesneville H."/>
            <person name="Rascle C."/>
            <person name="Schumacher J."/>
            <person name="Segurens B."/>
            <person name="Sexton A."/>
            <person name="Silva E."/>
            <person name="Sirven C."/>
            <person name="Soanes D.M."/>
            <person name="Talbot N.J."/>
            <person name="Templeton M."/>
            <person name="Yandava C."/>
            <person name="Yarden O."/>
            <person name="Zeng Q."/>
            <person name="Rollins J.A."/>
            <person name="Lebrun M.H."/>
            <person name="Dickman M."/>
        </authorList>
    </citation>
    <scope>NUCLEOTIDE SEQUENCE [LARGE SCALE GENOMIC DNA]</scope>
    <source>
        <strain evidence="2">T4</strain>
    </source>
</reference>